<dbReference type="CDD" id="cd01130">
    <property type="entry name" value="VirB11-like_ATPase"/>
    <property type="match status" value="1"/>
</dbReference>
<reference evidence="3 4" key="1">
    <citation type="journal article" date="2011" name="J. Bacteriol.">
        <title>Genome sequence of Brevibacillus laterosporus LMG 15441, a pathogen of invertebrates.</title>
        <authorList>
            <person name="Djukic M."/>
            <person name="Poehlein A."/>
            <person name="Thurmer A."/>
            <person name="Daniel R."/>
        </authorList>
    </citation>
    <scope>NUCLEOTIDE SEQUENCE [LARGE SCALE GENOMIC DNA]</scope>
    <source>
        <strain evidence="3 4">LMG 15441</strain>
    </source>
</reference>
<accession>A0A075R4H4</accession>
<evidence type="ECO:0000259" key="2">
    <source>
        <dbReference type="Pfam" id="PF00437"/>
    </source>
</evidence>
<evidence type="ECO:0000313" key="4">
    <source>
        <dbReference type="Proteomes" id="UP000005850"/>
    </source>
</evidence>
<feature type="domain" description="Bacterial type II secretion system protein E" evidence="2">
    <location>
        <begin position="123"/>
        <end position="362"/>
    </location>
</feature>
<dbReference type="InterPro" id="IPR001482">
    <property type="entry name" value="T2SS/T4SS_dom"/>
</dbReference>
<dbReference type="Gene3D" id="3.40.50.300">
    <property type="entry name" value="P-loop containing nucleotide triphosphate hydrolases"/>
    <property type="match status" value="1"/>
</dbReference>
<dbReference type="Pfam" id="PF00437">
    <property type="entry name" value="T2SSE"/>
    <property type="match status" value="1"/>
</dbReference>
<comment type="similarity">
    <text evidence="1">Belongs to the GSP E family.</text>
</comment>
<dbReference type="RefSeq" id="WP_003333866.1">
    <property type="nucleotide sequence ID" value="NZ_CP007806.1"/>
</dbReference>
<dbReference type="eggNOG" id="COG4962">
    <property type="taxonomic scope" value="Bacteria"/>
</dbReference>
<dbReference type="KEGG" id="blr:BRLA_c001100"/>
<keyword evidence="4" id="KW-1185">Reference proteome</keyword>
<organism evidence="3 4">
    <name type="scientific">Brevibacillus laterosporus LMG 15441</name>
    <dbReference type="NCBI Taxonomy" id="1042163"/>
    <lineage>
        <taxon>Bacteria</taxon>
        <taxon>Bacillati</taxon>
        <taxon>Bacillota</taxon>
        <taxon>Bacilli</taxon>
        <taxon>Bacillales</taxon>
        <taxon>Paenibacillaceae</taxon>
        <taxon>Brevibacillus</taxon>
    </lineage>
</organism>
<dbReference type="SUPFAM" id="SSF52540">
    <property type="entry name" value="P-loop containing nucleoside triphosphate hydrolases"/>
    <property type="match status" value="1"/>
</dbReference>
<dbReference type="Gene3D" id="3.30.450.380">
    <property type="match status" value="1"/>
</dbReference>
<dbReference type="InterPro" id="IPR027417">
    <property type="entry name" value="P-loop_NTPase"/>
</dbReference>
<dbReference type="EMBL" id="CP007806">
    <property type="protein sequence ID" value="AIG24525.1"/>
    <property type="molecule type" value="Genomic_DNA"/>
</dbReference>
<name>A0A075R4H4_BRELA</name>
<dbReference type="PANTHER" id="PTHR30486">
    <property type="entry name" value="TWITCHING MOTILITY PROTEIN PILT"/>
    <property type="match status" value="1"/>
</dbReference>
<dbReference type="STRING" id="1042163.BRLA_c001100"/>
<sequence length="498" mass="57017">MSFSRQKLLGTERQKRLDISELKRQAHDFSNLRRKVDHVVQESASKYVEREWFLSQEEEAHVKGQIVEAFGKRLWEEKSSPALIEEVKEELRRLVERQAPLPTHQLELEVHRILHELIGWGHLDELLEDQDITEIIVQKFSDVVVERKSTGRLERLTEKYFFDEEQLLRLIEQIAATMGREFNESKADLHTQLPDGSRVTATHRSISPDGHMLTIRKHRDLLSQTDYLRYGSICKPMLSFLKYAVGVARASGIVSGGTGSGKTHLLNLISQFISPQISVITIEDVLELKLQHPFVRRFLTKPTNHEGRGGFSIRDCVRLSLRKRPDVIIVGETRGGEIVDIIWAMNTDHPGSWSTAHANSPRALVDSTLPILFGKAEESYSSLERNLMIGSALNLIVQVKRFEEDGSRKVVSITEVIGTGESDEDKIRRMLSVKQVISNRVYLQDIYVYEPLGVKKGKVVGQYRWTGYRPEGLIKCWKAKGISEEEIDAMFFREPIKL</sequence>
<gene>
    <name evidence="3" type="ORF">BRLA_c001100</name>
</gene>
<dbReference type="AlphaFoldDB" id="A0A075R4H4"/>
<dbReference type="Proteomes" id="UP000005850">
    <property type="component" value="Chromosome"/>
</dbReference>
<dbReference type="PANTHER" id="PTHR30486:SF6">
    <property type="entry name" value="TYPE IV PILUS RETRACTATION ATPASE PILT"/>
    <property type="match status" value="1"/>
</dbReference>
<evidence type="ECO:0000256" key="1">
    <source>
        <dbReference type="ARBA" id="ARBA00006611"/>
    </source>
</evidence>
<dbReference type="GO" id="GO:0016887">
    <property type="term" value="F:ATP hydrolysis activity"/>
    <property type="evidence" value="ECO:0007669"/>
    <property type="project" value="InterPro"/>
</dbReference>
<dbReference type="HOGENOM" id="CLU_005379_4_1_9"/>
<dbReference type="InterPro" id="IPR050921">
    <property type="entry name" value="T4SS_GSP_E_ATPase"/>
</dbReference>
<protein>
    <submittedName>
        <fullName evidence="3">Putative transcriptional regulator</fullName>
    </submittedName>
</protein>
<evidence type="ECO:0000313" key="3">
    <source>
        <dbReference type="EMBL" id="AIG24525.1"/>
    </source>
</evidence>
<proteinExistence type="inferred from homology"/>